<gene>
    <name evidence="2" type="ORF">AO063_22195</name>
</gene>
<dbReference type="Proteomes" id="UP000054197">
    <property type="component" value="Unassembled WGS sequence"/>
</dbReference>
<dbReference type="Pfam" id="PF21955">
    <property type="entry name" value="CarG-like"/>
    <property type="match status" value="1"/>
</dbReference>
<dbReference type="InterPro" id="IPR054139">
    <property type="entry name" value="CarG-like"/>
</dbReference>
<keyword evidence="1" id="KW-0732">Signal</keyword>
<proteinExistence type="predicted"/>
<evidence type="ECO:0000256" key="1">
    <source>
        <dbReference type="SAM" id="SignalP"/>
    </source>
</evidence>
<name>A0A0W0I3E1_PSEFL</name>
<dbReference type="AlphaFoldDB" id="A0A0W0I3E1"/>
<dbReference type="EMBL" id="LKEF01000011">
    <property type="protein sequence ID" value="KTB67418.1"/>
    <property type="molecule type" value="Genomic_DNA"/>
</dbReference>
<organism evidence="2 3">
    <name type="scientific">Pseudomonas fluorescens ICMP 11288</name>
    <dbReference type="NCBI Taxonomy" id="1198309"/>
    <lineage>
        <taxon>Bacteria</taxon>
        <taxon>Pseudomonadati</taxon>
        <taxon>Pseudomonadota</taxon>
        <taxon>Gammaproteobacteria</taxon>
        <taxon>Pseudomonadales</taxon>
        <taxon>Pseudomonadaceae</taxon>
        <taxon>Pseudomonas</taxon>
    </lineage>
</organism>
<sequence>MKAMKRRVSLLLALVTGIAWAASDRPVPINNGMNTLKILGTDFQVFRAWRENYDAHGFDVVTFYSRNNDTWGLVPLFDEFKGNEMLELTAGGGADCRLHDFRMLISLDGSDAKLLVAKRDPGNSYLDPEAVRFVYYELKKNEESLPGAPLFFFQATKRVDSKAAYCDVNDAINKELHLGEQSGFCGKDCPGR</sequence>
<dbReference type="RefSeq" id="WP_058419716.1">
    <property type="nucleotide sequence ID" value="NZ_LKEF01000011.1"/>
</dbReference>
<feature type="chain" id="PRO_5006904207" evidence="1">
    <location>
        <begin position="22"/>
        <end position="192"/>
    </location>
</feature>
<reference evidence="2 3" key="1">
    <citation type="submission" date="2015-09" db="EMBL/GenBank/DDBJ databases">
        <title>Genome sequence of ICMP 11288.</title>
        <authorList>
            <person name="Visnovsky S."/>
            <person name="Lu A."/>
            <person name="Panda P."/>
            <person name="Pitman A."/>
        </authorList>
    </citation>
    <scope>NUCLEOTIDE SEQUENCE [LARGE SCALE GENOMIC DNA]</scope>
    <source>
        <strain evidence="2 3">ICMP 11288</strain>
    </source>
</reference>
<evidence type="ECO:0000313" key="3">
    <source>
        <dbReference type="Proteomes" id="UP000054197"/>
    </source>
</evidence>
<protein>
    <submittedName>
        <fullName evidence="2">Uncharacterized protein</fullName>
    </submittedName>
</protein>
<evidence type="ECO:0000313" key="2">
    <source>
        <dbReference type="EMBL" id="KTB67418.1"/>
    </source>
</evidence>
<comment type="caution">
    <text evidence="2">The sequence shown here is derived from an EMBL/GenBank/DDBJ whole genome shotgun (WGS) entry which is preliminary data.</text>
</comment>
<accession>A0A0W0I3E1</accession>
<feature type="signal peptide" evidence="1">
    <location>
        <begin position="1"/>
        <end position="21"/>
    </location>
</feature>